<protein>
    <recommendedName>
        <fullName evidence="3">Peptidase M13 N-terminal domain-containing protein</fullName>
    </recommendedName>
</protein>
<name>A0A016RTD0_9BILA</name>
<organism evidence="1 2">
    <name type="scientific">Ancylostoma ceylanicum</name>
    <dbReference type="NCBI Taxonomy" id="53326"/>
    <lineage>
        <taxon>Eukaryota</taxon>
        <taxon>Metazoa</taxon>
        <taxon>Ecdysozoa</taxon>
        <taxon>Nematoda</taxon>
        <taxon>Chromadorea</taxon>
        <taxon>Rhabditida</taxon>
        <taxon>Rhabditina</taxon>
        <taxon>Rhabditomorpha</taxon>
        <taxon>Strongyloidea</taxon>
        <taxon>Ancylostomatidae</taxon>
        <taxon>Ancylostomatinae</taxon>
        <taxon>Ancylostoma</taxon>
    </lineage>
</organism>
<dbReference type="AlphaFoldDB" id="A0A016RTD0"/>
<evidence type="ECO:0008006" key="3">
    <source>
        <dbReference type="Google" id="ProtNLM"/>
    </source>
</evidence>
<evidence type="ECO:0000313" key="1">
    <source>
        <dbReference type="EMBL" id="EYB81382.1"/>
    </source>
</evidence>
<dbReference type="InterPro" id="IPR042089">
    <property type="entry name" value="Peptidase_M13_dom_2"/>
</dbReference>
<sequence length="143" mass="16778">MQKAKEMEETLREELNATILGSSWLSEKTKKALILKANKIRLQSSYENIHVKEEQMEAFYKSLDRKEDLKQMTFLAMVDIFVTIAKNAEFKYLNDTTNMLEDFMETIVGRMNLHGAFYLQPFNMLAVTPGFLQFPFYGEKFPR</sequence>
<reference evidence="2" key="1">
    <citation type="journal article" date="2015" name="Nat. Genet.">
        <title>The genome and transcriptome of the zoonotic hookworm Ancylostoma ceylanicum identify infection-specific gene families.</title>
        <authorList>
            <person name="Schwarz E.M."/>
            <person name="Hu Y."/>
            <person name="Antoshechkin I."/>
            <person name="Miller M.M."/>
            <person name="Sternberg P.W."/>
            <person name="Aroian R.V."/>
        </authorList>
    </citation>
    <scope>NUCLEOTIDE SEQUENCE</scope>
    <source>
        <strain evidence="2">HY135</strain>
    </source>
</reference>
<dbReference type="SUPFAM" id="SSF55486">
    <property type="entry name" value="Metalloproteases ('zincins'), catalytic domain"/>
    <property type="match status" value="1"/>
</dbReference>
<dbReference type="PROSITE" id="PS51885">
    <property type="entry name" value="NEPRILYSIN"/>
    <property type="match status" value="1"/>
</dbReference>
<dbReference type="Gene3D" id="3.40.390.10">
    <property type="entry name" value="Collagenase (Catalytic Domain)"/>
    <property type="match status" value="1"/>
</dbReference>
<dbReference type="InterPro" id="IPR024079">
    <property type="entry name" value="MetalloPept_cat_dom_sf"/>
</dbReference>
<dbReference type="Gene3D" id="1.10.1380.10">
    <property type="entry name" value="Neutral endopeptidase , domain2"/>
    <property type="match status" value="1"/>
</dbReference>
<dbReference type="GO" id="GO:0004222">
    <property type="term" value="F:metalloendopeptidase activity"/>
    <property type="evidence" value="ECO:0007669"/>
    <property type="project" value="InterPro"/>
</dbReference>
<evidence type="ECO:0000313" key="2">
    <source>
        <dbReference type="Proteomes" id="UP000024635"/>
    </source>
</evidence>
<dbReference type="InterPro" id="IPR000718">
    <property type="entry name" value="Peptidase_M13"/>
</dbReference>
<keyword evidence="2" id="KW-1185">Reference proteome</keyword>
<proteinExistence type="predicted"/>
<dbReference type="GO" id="GO:0006508">
    <property type="term" value="P:proteolysis"/>
    <property type="evidence" value="ECO:0007669"/>
    <property type="project" value="InterPro"/>
</dbReference>
<accession>A0A016RTD0</accession>
<gene>
    <name evidence="1" type="primary">Acey_s0385.g425</name>
    <name evidence="1" type="ORF">Y032_0385g425</name>
</gene>
<comment type="caution">
    <text evidence="1">The sequence shown here is derived from an EMBL/GenBank/DDBJ whole genome shotgun (WGS) entry which is preliminary data.</text>
</comment>
<dbReference type="EMBL" id="JARK01001721">
    <property type="protein sequence ID" value="EYB81382.1"/>
    <property type="molecule type" value="Genomic_DNA"/>
</dbReference>
<dbReference type="Proteomes" id="UP000024635">
    <property type="component" value="Unassembled WGS sequence"/>
</dbReference>